<sequence length="318" mass="34863">MARAKNNAMSLAIKLFIAILIIGLIVVIAAGTYIFFQLQNTAGQMYDSSFDSITSEYRDVEVNLSDGDPISVAIFGTDSDADRDLQLRGDRSDTIIIVTLNPETDTGTIMSIPRDTQTTISGIGSVEKINHAHSYGGPTMARDTVESFLEVPIDYFVSVDMDGFMNIVDELGGVTVTSQDTFSIENYNFQANQTYTMSGEEALMYTRARKTAGSGGDFGRQARQQQVVQAMGNEIVGLNTVTNFNSILDVLGENVITNVKFSEVYDLISKYQDAANSLEQIELEGEGGIQGDGLWYYNPYDSSLENARSIMKDNLNLN</sequence>
<organism evidence="4 5">
    <name type="scientific">Aliicoccus persicus</name>
    <dbReference type="NCBI Taxonomy" id="930138"/>
    <lineage>
        <taxon>Bacteria</taxon>
        <taxon>Bacillati</taxon>
        <taxon>Bacillota</taxon>
        <taxon>Bacilli</taxon>
        <taxon>Bacillales</taxon>
        <taxon>Staphylococcaceae</taxon>
        <taxon>Aliicoccus</taxon>
    </lineage>
</organism>
<feature type="transmembrane region" description="Helical" evidence="2">
    <location>
        <begin position="12"/>
        <end position="36"/>
    </location>
</feature>
<dbReference type="InterPro" id="IPR050922">
    <property type="entry name" value="LytR/CpsA/Psr_CW_biosynth"/>
</dbReference>
<feature type="domain" description="Cell envelope-related transcriptional attenuator" evidence="3">
    <location>
        <begin position="91"/>
        <end position="235"/>
    </location>
</feature>
<dbReference type="RefSeq" id="WP_091473814.1">
    <property type="nucleotide sequence ID" value="NZ_FOIT01000001.1"/>
</dbReference>
<proteinExistence type="inferred from homology"/>
<dbReference type="Pfam" id="PF03816">
    <property type="entry name" value="LytR_cpsA_psr"/>
    <property type="match status" value="1"/>
</dbReference>
<evidence type="ECO:0000259" key="3">
    <source>
        <dbReference type="Pfam" id="PF03816"/>
    </source>
</evidence>
<dbReference type="Proteomes" id="UP000243605">
    <property type="component" value="Unassembled WGS sequence"/>
</dbReference>
<dbReference type="AlphaFoldDB" id="A0A662Z3Q7"/>
<keyword evidence="2" id="KW-0472">Membrane</keyword>
<protein>
    <submittedName>
        <fullName evidence="4">Transcriptional attenuator, LytR family</fullName>
    </submittedName>
</protein>
<dbReference type="PANTHER" id="PTHR33392">
    <property type="entry name" value="POLYISOPRENYL-TEICHOIC ACID--PEPTIDOGLYCAN TEICHOIC ACID TRANSFERASE TAGU"/>
    <property type="match status" value="1"/>
</dbReference>
<evidence type="ECO:0000256" key="2">
    <source>
        <dbReference type="SAM" id="Phobius"/>
    </source>
</evidence>
<evidence type="ECO:0000313" key="5">
    <source>
        <dbReference type="Proteomes" id="UP000243605"/>
    </source>
</evidence>
<gene>
    <name evidence="4" type="ORF">SAMN05192557_0641</name>
</gene>
<evidence type="ECO:0000256" key="1">
    <source>
        <dbReference type="ARBA" id="ARBA00006068"/>
    </source>
</evidence>
<dbReference type="NCBIfam" id="TIGR00350">
    <property type="entry name" value="lytR_cpsA_psr"/>
    <property type="match status" value="1"/>
</dbReference>
<keyword evidence="2" id="KW-1133">Transmembrane helix</keyword>
<dbReference type="EMBL" id="FOIT01000001">
    <property type="protein sequence ID" value="SEV87284.1"/>
    <property type="molecule type" value="Genomic_DNA"/>
</dbReference>
<evidence type="ECO:0000313" key="4">
    <source>
        <dbReference type="EMBL" id="SEV87284.1"/>
    </source>
</evidence>
<dbReference type="InterPro" id="IPR004474">
    <property type="entry name" value="LytR_CpsA_psr"/>
</dbReference>
<dbReference type="OrthoDB" id="27330at2"/>
<comment type="similarity">
    <text evidence="1">Belongs to the LytR/CpsA/Psr (LCP) family.</text>
</comment>
<name>A0A662Z3Q7_9STAP</name>
<keyword evidence="5" id="KW-1185">Reference proteome</keyword>
<accession>A0A662Z3Q7</accession>
<dbReference type="PANTHER" id="PTHR33392:SF6">
    <property type="entry name" value="POLYISOPRENYL-TEICHOIC ACID--PEPTIDOGLYCAN TEICHOIC ACID TRANSFERASE TAGU"/>
    <property type="match status" value="1"/>
</dbReference>
<dbReference type="Gene3D" id="3.40.630.190">
    <property type="entry name" value="LCP protein"/>
    <property type="match status" value="1"/>
</dbReference>
<reference evidence="4 5" key="1">
    <citation type="submission" date="2016-10" db="EMBL/GenBank/DDBJ databases">
        <authorList>
            <person name="Varghese N."/>
            <person name="Submissions S."/>
        </authorList>
    </citation>
    <scope>NUCLEOTIDE SEQUENCE [LARGE SCALE GENOMIC DNA]</scope>
    <source>
        <strain evidence="4 5">IBRC-M10081</strain>
    </source>
</reference>
<keyword evidence="2" id="KW-0812">Transmembrane</keyword>